<sequence>MNITNVQSQSHSPVRDAATVLPVRPDAGSGFLVYALRRHPKLRAFAGVWAFPGGSVEEQDRIPKWRILLAPFDERQATEQTVHRERTRPAIETRDFRRRFGGQDMLGEIMVVPAYTFDSQEYIAKLGRVYLDRPALHLGERPQRWTERLQRFLDTLEKQEQPDVVLLDSRSGLHDIAAALVTELGAHVLLFAADTEATWMGYRVLFRHWHTYGTARRMRNRLSLVAALVPPRRPYYLDHFREAAWDLFRDTLYDEVEDETDPPGEDLFSFDLMDDNAPHQPIPIYWNEGLAAVSSLQNVDKSVVGYAYQRFLRWFDDWMAQCEGAKP</sequence>
<dbReference type="SUPFAM" id="SSF55811">
    <property type="entry name" value="Nudix"/>
    <property type="match status" value="1"/>
</dbReference>
<dbReference type="RefSeq" id="WP_100668741.1">
    <property type="nucleotide sequence ID" value="NZ_CP024955.1"/>
</dbReference>
<keyword evidence="2" id="KW-1185">Reference proteome</keyword>
<name>A0A2K8NBJ8_9BACL</name>
<evidence type="ECO:0008006" key="3">
    <source>
        <dbReference type="Google" id="ProtNLM"/>
    </source>
</evidence>
<gene>
    <name evidence="1" type="ORF">CVV65_14520</name>
</gene>
<evidence type="ECO:0000313" key="2">
    <source>
        <dbReference type="Proteomes" id="UP000231932"/>
    </source>
</evidence>
<dbReference type="Gene3D" id="3.90.79.10">
    <property type="entry name" value="Nucleoside Triphosphate Pyrophosphohydrolase"/>
    <property type="match status" value="1"/>
</dbReference>
<dbReference type="Proteomes" id="UP000231932">
    <property type="component" value="Chromosome"/>
</dbReference>
<dbReference type="KEGG" id="kyr:CVV65_14520"/>
<dbReference type="OrthoDB" id="9788263at2"/>
<dbReference type="InterPro" id="IPR015797">
    <property type="entry name" value="NUDIX_hydrolase-like_dom_sf"/>
</dbReference>
<evidence type="ECO:0000313" key="1">
    <source>
        <dbReference type="EMBL" id="ATY85990.1"/>
    </source>
</evidence>
<organism evidence="1 2">
    <name type="scientific">Kyrpidia spormannii</name>
    <dbReference type="NCBI Taxonomy" id="2055160"/>
    <lineage>
        <taxon>Bacteria</taxon>
        <taxon>Bacillati</taxon>
        <taxon>Bacillota</taxon>
        <taxon>Bacilli</taxon>
        <taxon>Bacillales</taxon>
        <taxon>Alicyclobacillaceae</taxon>
        <taxon>Kyrpidia</taxon>
    </lineage>
</organism>
<reference evidence="2" key="1">
    <citation type="submission" date="2017-11" db="EMBL/GenBank/DDBJ databases">
        <title>Complete Genome Sequence of Kyrpidia sp. Strain EA-1, a thermophilic, hydrogen-oxidizing Bacterium, isolated from the Azores.</title>
        <authorList>
            <person name="Reiner J.E."/>
            <person name="Lapp C.J."/>
            <person name="Bunk B."/>
            <person name="Gescher J."/>
        </authorList>
    </citation>
    <scope>NUCLEOTIDE SEQUENCE [LARGE SCALE GENOMIC DNA]</scope>
    <source>
        <strain evidence="2">EA-1</strain>
    </source>
</reference>
<dbReference type="AlphaFoldDB" id="A0A2K8NBJ8"/>
<dbReference type="EMBL" id="CP024955">
    <property type="protein sequence ID" value="ATY85990.1"/>
    <property type="molecule type" value="Genomic_DNA"/>
</dbReference>
<proteinExistence type="predicted"/>
<accession>A0A2K8NBJ8</accession>
<protein>
    <recommendedName>
        <fullName evidence="3">Nudix hydrolase domain-containing protein</fullName>
    </recommendedName>
</protein>